<gene>
    <name evidence="2" type="ORF">I6G29_06840</name>
</gene>
<evidence type="ECO:0000313" key="2">
    <source>
        <dbReference type="EMBL" id="QPT41370.1"/>
    </source>
</evidence>
<organism evidence="2 3">
    <name type="scientific">Oligella ureolytica</name>
    <dbReference type="NCBI Taxonomy" id="90244"/>
    <lineage>
        <taxon>Bacteria</taxon>
        <taxon>Pseudomonadati</taxon>
        <taxon>Pseudomonadota</taxon>
        <taxon>Betaproteobacteria</taxon>
        <taxon>Burkholderiales</taxon>
        <taxon>Alcaligenaceae</taxon>
        <taxon>Oligella</taxon>
    </lineage>
</organism>
<dbReference type="SMART" id="SM00867">
    <property type="entry name" value="YceI"/>
    <property type="match status" value="1"/>
</dbReference>
<name>A0A7T3BT18_9BURK</name>
<dbReference type="Proteomes" id="UP000594903">
    <property type="component" value="Chromosome"/>
</dbReference>
<proteinExistence type="predicted"/>
<dbReference type="PANTHER" id="PTHR34406">
    <property type="entry name" value="PROTEIN YCEI"/>
    <property type="match status" value="1"/>
</dbReference>
<evidence type="ECO:0000259" key="1">
    <source>
        <dbReference type="SMART" id="SM00867"/>
    </source>
</evidence>
<dbReference type="InterPro" id="IPR007372">
    <property type="entry name" value="Lipid/polyisoprenoid-bd_YceI"/>
</dbReference>
<feature type="domain" description="Lipid/polyisoprenoid-binding YceI-like" evidence="1">
    <location>
        <begin position="19"/>
        <end position="182"/>
    </location>
</feature>
<accession>A0A7T3BT18</accession>
<reference evidence="2 3" key="1">
    <citation type="submission" date="2020-12" db="EMBL/GenBank/DDBJ databases">
        <title>FDA dAtabase for Regulatory Grade micrObial Sequences (FDA-ARGOS): Supporting development and validation of Infectious Disease Dx tests.</title>
        <authorList>
            <person name="Sproer C."/>
            <person name="Gronow S."/>
            <person name="Severitt S."/>
            <person name="Schroder I."/>
            <person name="Tallon L."/>
            <person name="Sadzewicz L."/>
            <person name="Zhao X."/>
            <person name="Boylan J."/>
            <person name="Ott S."/>
            <person name="Bowen H."/>
            <person name="Vavikolanu K."/>
            <person name="Mehta A."/>
            <person name="Aluvathingal J."/>
            <person name="Nadendla S."/>
            <person name="Lowell S."/>
            <person name="Myers T."/>
            <person name="Yan Y."/>
            <person name="Sichtig H."/>
        </authorList>
    </citation>
    <scope>NUCLEOTIDE SEQUENCE [LARGE SCALE GENOMIC DNA]</scope>
    <source>
        <strain evidence="2 3">FDAARGOS_872</strain>
    </source>
</reference>
<sequence length="191" mass="20757">MASLFSAAVAGQAVAAPQTYQIDTSHTFTSFSYNHMGFSTQQLRLDNTSGTVVYDKEANTAEVDISLDMTAINTGFADFDAHIKSADLFDTENFPTATFKSTKVTFEADAPKTIEGELTIKGITKPVVLEVTHFHNAENPMFKKDAIGANATTTILRSDFGIDLFVPAVGDEVTINIALEALLNNIRQYFS</sequence>
<dbReference type="InterPro" id="IPR036761">
    <property type="entry name" value="TTHA0802/YceI-like_sf"/>
</dbReference>
<protein>
    <submittedName>
        <fullName evidence="2">Polyisoprenoid-binding protein</fullName>
    </submittedName>
</protein>
<dbReference type="Gene3D" id="2.40.128.110">
    <property type="entry name" value="Lipid/polyisoprenoid-binding, YceI-like"/>
    <property type="match status" value="1"/>
</dbReference>
<evidence type="ECO:0000313" key="3">
    <source>
        <dbReference type="Proteomes" id="UP000594903"/>
    </source>
</evidence>
<dbReference type="PANTHER" id="PTHR34406:SF1">
    <property type="entry name" value="PROTEIN YCEI"/>
    <property type="match status" value="1"/>
</dbReference>
<dbReference type="SUPFAM" id="SSF101874">
    <property type="entry name" value="YceI-like"/>
    <property type="match status" value="1"/>
</dbReference>
<dbReference type="Pfam" id="PF04264">
    <property type="entry name" value="YceI"/>
    <property type="match status" value="1"/>
</dbReference>
<keyword evidence="3" id="KW-1185">Reference proteome</keyword>
<dbReference type="EMBL" id="CP065725">
    <property type="protein sequence ID" value="QPT41370.1"/>
    <property type="molecule type" value="Genomic_DNA"/>
</dbReference>